<evidence type="ECO:0000256" key="1">
    <source>
        <dbReference type="SAM" id="MobiDB-lite"/>
    </source>
</evidence>
<dbReference type="Proteomes" id="UP000256269">
    <property type="component" value="Unassembled WGS sequence"/>
</dbReference>
<proteinExistence type="predicted"/>
<evidence type="ECO:0000313" key="4">
    <source>
        <dbReference type="Proteomes" id="UP000256269"/>
    </source>
</evidence>
<name>A0A3E0G867_9PSEU</name>
<dbReference type="EMBL" id="QUNO01000036">
    <property type="protein sequence ID" value="REH18264.1"/>
    <property type="molecule type" value="Genomic_DNA"/>
</dbReference>
<keyword evidence="4" id="KW-1185">Reference proteome</keyword>
<keyword evidence="2" id="KW-1133">Transmembrane helix</keyword>
<dbReference type="OrthoDB" id="9981544at2"/>
<sequence>MPTNFRSMLGETNIGPTCAALIDRAKTYIEFQEDLATRTGRDLRDMHVDPADLPTWNLAERQSRVARAAGVIAAAVFAASGLLAAPLLALLPVVREQVLRALEPLSHSPNSLLVWVANQASALPLVGTMLWALIYAGWLQGVYVVVSSAHCGRSRWLVRVALGVLSLAFGVVGFEVLTRLDVPFLAALAPLALILAAWRLLAWATRQHALTAHRLNWIAAHREIAQEKRAAHRSSTTSTPHRGEGLPDLNVTPDNTNQVLDELESLLRARGHRLAAESLAQWPTEDIIELTITDPAGVFADQMTAWRWSNVLQRGRKLGIRAVVPYPVTLPDVHGVGDLRNLLSVSASPVLSTQS</sequence>
<evidence type="ECO:0000256" key="2">
    <source>
        <dbReference type="SAM" id="Phobius"/>
    </source>
</evidence>
<dbReference type="RefSeq" id="WP_116182123.1">
    <property type="nucleotide sequence ID" value="NZ_CP144379.1"/>
</dbReference>
<feature type="transmembrane region" description="Helical" evidence="2">
    <location>
        <begin position="156"/>
        <end position="178"/>
    </location>
</feature>
<comment type="caution">
    <text evidence="3">The sequence shown here is derived from an EMBL/GenBank/DDBJ whole genome shotgun (WGS) entry which is preliminary data.</text>
</comment>
<feature type="transmembrane region" description="Helical" evidence="2">
    <location>
        <begin position="112"/>
        <end position="135"/>
    </location>
</feature>
<feature type="transmembrane region" description="Helical" evidence="2">
    <location>
        <begin position="68"/>
        <end position="92"/>
    </location>
</feature>
<accession>A0A3E0G867</accession>
<evidence type="ECO:0000313" key="3">
    <source>
        <dbReference type="EMBL" id="REH18264.1"/>
    </source>
</evidence>
<protein>
    <submittedName>
        <fullName evidence="3">Uncharacterized protein</fullName>
    </submittedName>
</protein>
<gene>
    <name evidence="3" type="ORF">BCF44_13619</name>
</gene>
<keyword evidence="2" id="KW-0472">Membrane</keyword>
<reference evidence="3 4" key="1">
    <citation type="submission" date="2018-08" db="EMBL/GenBank/DDBJ databases">
        <title>Genomic Encyclopedia of Archaeal and Bacterial Type Strains, Phase II (KMG-II): from individual species to whole genera.</title>
        <authorList>
            <person name="Goeker M."/>
        </authorList>
    </citation>
    <scope>NUCLEOTIDE SEQUENCE [LARGE SCALE GENOMIC DNA]</scope>
    <source>
        <strain evidence="3 4">DSM 45791</strain>
    </source>
</reference>
<feature type="region of interest" description="Disordered" evidence="1">
    <location>
        <begin position="229"/>
        <end position="253"/>
    </location>
</feature>
<organism evidence="3 4">
    <name type="scientific">Kutzneria buriramensis</name>
    <dbReference type="NCBI Taxonomy" id="1045776"/>
    <lineage>
        <taxon>Bacteria</taxon>
        <taxon>Bacillati</taxon>
        <taxon>Actinomycetota</taxon>
        <taxon>Actinomycetes</taxon>
        <taxon>Pseudonocardiales</taxon>
        <taxon>Pseudonocardiaceae</taxon>
        <taxon>Kutzneria</taxon>
    </lineage>
</organism>
<dbReference type="AlphaFoldDB" id="A0A3E0G867"/>
<feature type="transmembrane region" description="Helical" evidence="2">
    <location>
        <begin position="184"/>
        <end position="204"/>
    </location>
</feature>
<keyword evidence="2" id="KW-0812">Transmembrane</keyword>